<name>A0A927NCB9_9ACTN</name>
<comment type="caution">
    <text evidence="3">The sequence shown here is derived from an EMBL/GenBank/DDBJ whole genome shotgun (WGS) entry which is preliminary data.</text>
</comment>
<evidence type="ECO:0000313" key="4">
    <source>
        <dbReference type="Proteomes" id="UP000638648"/>
    </source>
</evidence>
<evidence type="ECO:0000256" key="2">
    <source>
        <dbReference type="ARBA" id="ARBA00022679"/>
    </source>
</evidence>
<evidence type="ECO:0000256" key="1">
    <source>
        <dbReference type="ARBA" id="ARBA00022603"/>
    </source>
</evidence>
<dbReference type="Pfam" id="PF04072">
    <property type="entry name" value="LCM"/>
    <property type="match status" value="1"/>
</dbReference>
<dbReference type="PIRSF" id="PIRSF028177">
    <property type="entry name" value="Polyketide_synth_Omtfrase_TcmP"/>
    <property type="match status" value="1"/>
</dbReference>
<evidence type="ECO:0000313" key="3">
    <source>
        <dbReference type="EMBL" id="MBE1612220.1"/>
    </source>
</evidence>
<dbReference type="Proteomes" id="UP000638648">
    <property type="component" value="Unassembled WGS sequence"/>
</dbReference>
<dbReference type="GO" id="GO:0008168">
    <property type="term" value="F:methyltransferase activity"/>
    <property type="evidence" value="ECO:0007669"/>
    <property type="project" value="UniProtKB-KW"/>
</dbReference>
<dbReference type="InterPro" id="IPR029063">
    <property type="entry name" value="SAM-dependent_MTases_sf"/>
</dbReference>
<sequence>MEQVKVRLDEAMETSLLTLYGKAIDARRKPSILGDTMAVAAIDRVDYDFTRLKSAGRVAPNAAARAKHFDNWAREFLATHERATVLHLGAGLDTRVWRLDPGPGVRWYDVDFPKVVDIRRQIFPDRDNYHLIGASVTAPEWLDKVPADLPTLIVAEGLTMYLRPEEGHELFRRITDRFPSGTLLIDGQSRLALRMVNKKLSRSLGSGQIMHWAIEDPQELVRVNPKLRFVDGVSAMTAPTTAQLPGGMRIVVAISRLVPALRDIGFYLRYEFGDTR</sequence>
<keyword evidence="4" id="KW-1185">Reference proteome</keyword>
<keyword evidence="1" id="KW-0489">Methyltransferase</keyword>
<dbReference type="InterPro" id="IPR016874">
    <property type="entry name" value="TcmP-like"/>
</dbReference>
<dbReference type="Gene3D" id="3.40.50.150">
    <property type="entry name" value="Vaccinia Virus protein VP39"/>
    <property type="match status" value="1"/>
</dbReference>
<dbReference type="GO" id="GO:0032259">
    <property type="term" value="P:methylation"/>
    <property type="evidence" value="ECO:0007669"/>
    <property type="project" value="UniProtKB-KW"/>
</dbReference>
<dbReference type="PANTHER" id="PTHR43619">
    <property type="entry name" value="S-ADENOSYL-L-METHIONINE-DEPENDENT METHYLTRANSFERASE YKTD-RELATED"/>
    <property type="match status" value="1"/>
</dbReference>
<dbReference type="RefSeq" id="WP_192755310.1">
    <property type="nucleotide sequence ID" value="NZ_BAABJL010000005.1"/>
</dbReference>
<keyword evidence="2" id="KW-0808">Transferase</keyword>
<accession>A0A927NCB9</accession>
<dbReference type="SUPFAM" id="SSF53335">
    <property type="entry name" value="S-adenosyl-L-methionine-dependent methyltransferases"/>
    <property type="match status" value="1"/>
</dbReference>
<reference evidence="3" key="1">
    <citation type="submission" date="2020-10" db="EMBL/GenBank/DDBJ databases">
        <title>Sequencing the genomes of 1000 actinobacteria strains.</title>
        <authorList>
            <person name="Klenk H.-P."/>
        </authorList>
    </citation>
    <scope>NUCLEOTIDE SEQUENCE</scope>
    <source>
        <strain evidence="3">DSM 45354</strain>
    </source>
</reference>
<dbReference type="AlphaFoldDB" id="A0A927NCB9"/>
<proteinExistence type="predicted"/>
<organism evidence="3 4">
    <name type="scientific">Actinopolymorpha pittospori</name>
    <dbReference type="NCBI Taxonomy" id="648752"/>
    <lineage>
        <taxon>Bacteria</taxon>
        <taxon>Bacillati</taxon>
        <taxon>Actinomycetota</taxon>
        <taxon>Actinomycetes</taxon>
        <taxon>Propionibacteriales</taxon>
        <taxon>Actinopolymorphaceae</taxon>
        <taxon>Actinopolymorpha</taxon>
    </lineage>
</organism>
<gene>
    <name evidence="3" type="ORF">HEB94_009068</name>
</gene>
<protein>
    <submittedName>
        <fullName evidence="3">O-methyltransferase involved in polyketide biosynthesis</fullName>
    </submittedName>
</protein>
<dbReference type="EMBL" id="JADBEM010000001">
    <property type="protein sequence ID" value="MBE1612220.1"/>
    <property type="molecule type" value="Genomic_DNA"/>
</dbReference>
<dbReference type="InterPro" id="IPR007213">
    <property type="entry name" value="Ppm1/Ppm2/Tcmp"/>
</dbReference>
<dbReference type="PANTHER" id="PTHR43619:SF2">
    <property type="entry name" value="S-ADENOSYL-L-METHIONINE-DEPENDENT METHYLTRANSFERASES SUPERFAMILY PROTEIN"/>
    <property type="match status" value="1"/>
</dbReference>